<comment type="caution">
    <text evidence="9">The sequence shown here is derived from an EMBL/GenBank/DDBJ whole genome shotgun (WGS) entry which is preliminary data.</text>
</comment>
<dbReference type="Gene3D" id="3.30.1120.170">
    <property type="match status" value="1"/>
</dbReference>
<evidence type="ECO:0000259" key="8">
    <source>
        <dbReference type="Pfam" id="PF00884"/>
    </source>
</evidence>
<reference evidence="9" key="1">
    <citation type="submission" date="2020-10" db="EMBL/GenBank/DDBJ databases">
        <authorList>
            <person name="Gilroy R."/>
        </authorList>
    </citation>
    <scope>NUCLEOTIDE SEQUENCE</scope>
    <source>
        <strain evidence="9">CHK195-11698</strain>
    </source>
</reference>
<comment type="pathway">
    <text evidence="2">Cell wall biogenesis; lipoteichoic acid biosynthesis.</text>
</comment>
<dbReference type="AlphaFoldDB" id="A0A9D1HP81"/>
<dbReference type="Proteomes" id="UP000824175">
    <property type="component" value="Unassembled WGS sequence"/>
</dbReference>
<dbReference type="SUPFAM" id="SSF53649">
    <property type="entry name" value="Alkaline phosphatase-like"/>
    <property type="match status" value="1"/>
</dbReference>
<keyword evidence="3" id="KW-1003">Cell membrane</keyword>
<feature type="domain" description="Sulfatase N-terminal" evidence="8">
    <location>
        <begin position="259"/>
        <end position="538"/>
    </location>
</feature>
<dbReference type="Pfam" id="PF00884">
    <property type="entry name" value="Sulfatase"/>
    <property type="match status" value="1"/>
</dbReference>
<proteinExistence type="predicted"/>
<sequence length="613" mass="70363">MKKTILSLFKKHGYLVISFIVFFLFDFVLRNAFIEYSIVDMYNPFTLCCVLIWCFILTLIASLLPKIFLKRIYLIAMGILSLVLLYGQTIYFYLFYKFFSFADLSLAEEGLQYADLSYFTLPIKIIAGGLILMAALILACFLMQKEEKRKIRYGISAVLGLGVAGCLGGYYLNYPESVDASLWNASTSPSYVYESYNDTTKALLMSGSYQYTFKNFAMTYLPINQLANQDLVNQVDEFVESTEPEYSDNAMTGIFEGKNLILIQLENIDQWMITEQNMPTLYRLREEGINFVNHYSASFSTGRTFNTEYIANTGFVPPLNGTAPSYIFSQNSYPLSLANQFKNAGYTVNSYHSNGGQIYNRQAVHQAFGYEKYHNFEDMNMEDYTMDSQMINGYDVIMHDELFMDFIITYSGHGPFFPEINACAAHLEEVSEVETIQDDTYLCGMAQAKETELFIEELIQRMTEDGSIEDTVLIFYTDHYAYGTIDSELEEQLKGTADANLLFNTPFFIWSSDIEPMEVTKYTSTVDILPTILNLFGISTDNRYYAGRDIFQVEDNGYVCFADGSYYDGEVYYIGGTDMTVSEEVQERIKRFWDKLDLNWAILKTDYFSNHDV</sequence>
<reference evidence="9" key="2">
    <citation type="journal article" date="2021" name="PeerJ">
        <title>Extensive microbial diversity within the chicken gut microbiome revealed by metagenomics and culture.</title>
        <authorList>
            <person name="Gilroy R."/>
            <person name="Ravi A."/>
            <person name="Getino M."/>
            <person name="Pursley I."/>
            <person name="Horton D.L."/>
            <person name="Alikhan N.F."/>
            <person name="Baker D."/>
            <person name="Gharbi K."/>
            <person name="Hall N."/>
            <person name="Watson M."/>
            <person name="Adriaenssens E.M."/>
            <person name="Foster-Nyarko E."/>
            <person name="Jarju S."/>
            <person name="Secka A."/>
            <person name="Antonio M."/>
            <person name="Oren A."/>
            <person name="Chaudhuri R.R."/>
            <person name="La Ragione R."/>
            <person name="Hildebrand F."/>
            <person name="Pallen M.J."/>
        </authorList>
    </citation>
    <scope>NUCLEOTIDE SEQUENCE</scope>
    <source>
        <strain evidence="9">CHK195-11698</strain>
    </source>
</reference>
<dbReference type="GO" id="GO:0005886">
    <property type="term" value="C:plasma membrane"/>
    <property type="evidence" value="ECO:0007669"/>
    <property type="project" value="UniProtKB-SubCell"/>
</dbReference>
<keyword evidence="5 7" id="KW-1133">Transmembrane helix</keyword>
<evidence type="ECO:0000256" key="4">
    <source>
        <dbReference type="ARBA" id="ARBA00022692"/>
    </source>
</evidence>
<dbReference type="PANTHER" id="PTHR47371:SF3">
    <property type="entry name" value="PHOSPHOGLYCEROL TRANSFERASE I"/>
    <property type="match status" value="1"/>
</dbReference>
<evidence type="ECO:0000256" key="2">
    <source>
        <dbReference type="ARBA" id="ARBA00004936"/>
    </source>
</evidence>
<protein>
    <submittedName>
        <fullName evidence="9">Sulfatase-like hydrolase/transferase</fullName>
    </submittedName>
</protein>
<keyword evidence="6 7" id="KW-0472">Membrane</keyword>
<evidence type="ECO:0000313" key="9">
    <source>
        <dbReference type="EMBL" id="HIU14183.1"/>
    </source>
</evidence>
<dbReference type="InterPro" id="IPR017850">
    <property type="entry name" value="Alkaline_phosphatase_core_sf"/>
</dbReference>
<evidence type="ECO:0000313" key="10">
    <source>
        <dbReference type="Proteomes" id="UP000824175"/>
    </source>
</evidence>
<feature type="transmembrane region" description="Helical" evidence="7">
    <location>
        <begin position="153"/>
        <end position="172"/>
    </location>
</feature>
<dbReference type="EMBL" id="DVMJ01000077">
    <property type="protein sequence ID" value="HIU14183.1"/>
    <property type="molecule type" value="Genomic_DNA"/>
</dbReference>
<feature type="transmembrane region" description="Helical" evidence="7">
    <location>
        <begin position="116"/>
        <end position="141"/>
    </location>
</feature>
<dbReference type="Gene3D" id="3.40.720.10">
    <property type="entry name" value="Alkaline Phosphatase, subunit A"/>
    <property type="match status" value="1"/>
</dbReference>
<name>A0A9D1HP81_9FIRM</name>
<evidence type="ECO:0000256" key="5">
    <source>
        <dbReference type="ARBA" id="ARBA00022989"/>
    </source>
</evidence>
<accession>A0A9D1HP81</accession>
<dbReference type="InterPro" id="IPR050448">
    <property type="entry name" value="OpgB/LTA_synthase_biosynth"/>
</dbReference>
<feature type="transmembrane region" description="Helical" evidence="7">
    <location>
        <begin position="12"/>
        <end position="29"/>
    </location>
</feature>
<gene>
    <name evidence="9" type="ORF">IAD15_08965</name>
</gene>
<feature type="transmembrane region" description="Helical" evidence="7">
    <location>
        <begin position="72"/>
        <end position="96"/>
    </location>
</feature>
<organism evidence="9 10">
    <name type="scientific">Candidatus Fimiplasma intestinipullorum</name>
    <dbReference type="NCBI Taxonomy" id="2840825"/>
    <lineage>
        <taxon>Bacteria</taxon>
        <taxon>Bacillati</taxon>
        <taxon>Bacillota</taxon>
        <taxon>Clostridia</taxon>
        <taxon>Eubacteriales</taxon>
        <taxon>Candidatus Fimiplasma</taxon>
    </lineage>
</organism>
<evidence type="ECO:0000256" key="7">
    <source>
        <dbReference type="SAM" id="Phobius"/>
    </source>
</evidence>
<dbReference type="PANTHER" id="PTHR47371">
    <property type="entry name" value="LIPOTEICHOIC ACID SYNTHASE"/>
    <property type="match status" value="1"/>
</dbReference>
<evidence type="ECO:0000256" key="6">
    <source>
        <dbReference type="ARBA" id="ARBA00023136"/>
    </source>
</evidence>
<evidence type="ECO:0000256" key="3">
    <source>
        <dbReference type="ARBA" id="ARBA00022475"/>
    </source>
</evidence>
<dbReference type="InterPro" id="IPR000917">
    <property type="entry name" value="Sulfatase_N"/>
</dbReference>
<comment type="subcellular location">
    <subcellularLocation>
        <location evidence="1">Cell membrane</location>
        <topology evidence="1">Multi-pass membrane protein</topology>
    </subcellularLocation>
</comment>
<evidence type="ECO:0000256" key="1">
    <source>
        <dbReference type="ARBA" id="ARBA00004651"/>
    </source>
</evidence>
<dbReference type="CDD" id="cd16015">
    <property type="entry name" value="LTA_synthase"/>
    <property type="match status" value="1"/>
</dbReference>
<keyword evidence="9" id="KW-0378">Hydrolase</keyword>
<keyword evidence="4 7" id="KW-0812">Transmembrane</keyword>
<dbReference type="GO" id="GO:0016787">
    <property type="term" value="F:hydrolase activity"/>
    <property type="evidence" value="ECO:0007669"/>
    <property type="project" value="UniProtKB-KW"/>
</dbReference>
<feature type="transmembrane region" description="Helical" evidence="7">
    <location>
        <begin position="41"/>
        <end position="60"/>
    </location>
</feature>